<proteinExistence type="predicted"/>
<dbReference type="EMBL" id="CAXDID020000139">
    <property type="protein sequence ID" value="CAL6038328.1"/>
    <property type="molecule type" value="Genomic_DNA"/>
</dbReference>
<reference evidence="2 3" key="2">
    <citation type="submission" date="2024-07" db="EMBL/GenBank/DDBJ databases">
        <authorList>
            <person name="Akdeniz Z."/>
        </authorList>
    </citation>
    <scope>NUCLEOTIDE SEQUENCE [LARGE SCALE GENOMIC DNA]</scope>
</reference>
<evidence type="ECO:0000313" key="3">
    <source>
        <dbReference type="Proteomes" id="UP001642409"/>
    </source>
</evidence>
<name>A0AA86UUE8_9EUKA</name>
<dbReference type="PROSITE" id="PS50896">
    <property type="entry name" value="LISH"/>
    <property type="match status" value="1"/>
</dbReference>
<keyword evidence="3" id="KW-1185">Reference proteome</keyword>
<gene>
    <name evidence="2" type="ORF">HINF_LOCUS37314</name>
    <name evidence="1" type="ORF">HINF_LOCUS59835</name>
</gene>
<evidence type="ECO:0000313" key="2">
    <source>
        <dbReference type="EMBL" id="CAL6038328.1"/>
    </source>
</evidence>
<dbReference type="SMART" id="SM00667">
    <property type="entry name" value="LisH"/>
    <property type="match status" value="1"/>
</dbReference>
<evidence type="ECO:0000313" key="1">
    <source>
        <dbReference type="EMBL" id="CAI9972190.1"/>
    </source>
</evidence>
<dbReference type="Proteomes" id="UP001642409">
    <property type="component" value="Unassembled WGS sequence"/>
</dbReference>
<protein>
    <recommendedName>
        <fullName evidence="4">LisH domain-containing protein</fullName>
    </recommendedName>
</protein>
<evidence type="ECO:0008006" key="4">
    <source>
        <dbReference type="Google" id="ProtNLM"/>
    </source>
</evidence>
<comment type="caution">
    <text evidence="1">The sequence shown here is derived from an EMBL/GenBank/DDBJ whole genome shotgun (WGS) entry which is preliminary data.</text>
</comment>
<organism evidence="1">
    <name type="scientific">Hexamita inflata</name>
    <dbReference type="NCBI Taxonomy" id="28002"/>
    <lineage>
        <taxon>Eukaryota</taxon>
        <taxon>Metamonada</taxon>
        <taxon>Diplomonadida</taxon>
        <taxon>Hexamitidae</taxon>
        <taxon>Hexamitinae</taxon>
        <taxon>Hexamita</taxon>
    </lineage>
</organism>
<dbReference type="AlphaFoldDB" id="A0AA86UUE8"/>
<accession>A0AA86UUE8</accession>
<dbReference type="InterPro" id="IPR006594">
    <property type="entry name" value="LisH"/>
</dbReference>
<sequence>MKNMMKYIFSFLMLLILFILEYSYHFPLYNPHFHSKTREIIYSEQQLLLLVAQYLRSRGHYQTLFTLQNEAESPVPLCSPQIDVFNSLFMSNQFNDCANFLKKLVMNGTLRQLVARVQLLDKAVFGTQQELAKSAAENESLIEKKTMKELFNLNTKQDHRLFNQIKLELFQDIQEFLYPYYNQYAGVESVFQTIPPERLEKIITGYYNGQLKQCPQIKEQTVSVNLFEDLAPVIDATPTKLFQSEASFISRQLSTSVQNLPNLQNTLNISERLNATTPIKLTQSQLTTTVENSQPPQTPVQNQQKLEDHSIQLSYLKRQSNSNEAQVVQKLKNQLQLLSFTEEKCSFIRKYEGSFEKFLMIDQNFFFAFSFNKIELFDINFNKSIKTFQTTDKIIDVCADQQNLLLLAQNCFYELDLNSFTADKRILPFKMAAGEKVLKIYPGTIITNMRYYHDEVPKFYDFQGKFPLEETEFLFNNGVLIINCKHGLYFLTLEDGNISKADNQLKCLDIVENVVFGLNTDNQIVRIKLSDYTIQTSKKKLPNTTIALAVKVKTAFWLGYDGVYGFERCE</sequence>
<dbReference type="EMBL" id="CATOUU010001104">
    <property type="protein sequence ID" value="CAI9972190.1"/>
    <property type="molecule type" value="Genomic_DNA"/>
</dbReference>
<reference evidence="1" key="1">
    <citation type="submission" date="2023-06" db="EMBL/GenBank/DDBJ databases">
        <authorList>
            <person name="Kurt Z."/>
        </authorList>
    </citation>
    <scope>NUCLEOTIDE SEQUENCE</scope>
</reference>